<dbReference type="InterPro" id="IPR029045">
    <property type="entry name" value="ClpP/crotonase-like_dom_sf"/>
</dbReference>
<evidence type="ECO:0000313" key="9">
    <source>
        <dbReference type="Proteomes" id="UP000001982"/>
    </source>
</evidence>
<dbReference type="OrthoDB" id="9812068at2"/>
<dbReference type="Pfam" id="PF13180">
    <property type="entry name" value="PDZ_2"/>
    <property type="match status" value="1"/>
</dbReference>
<dbReference type="InterPro" id="IPR036034">
    <property type="entry name" value="PDZ_sf"/>
</dbReference>
<proteinExistence type="inferred from homology"/>
<dbReference type="Gene3D" id="3.30.750.44">
    <property type="match status" value="1"/>
</dbReference>
<keyword evidence="6" id="KW-0732">Signal</keyword>
<dbReference type="AlphaFoldDB" id="Q12HV3"/>
<evidence type="ECO:0000256" key="4">
    <source>
        <dbReference type="ARBA" id="ARBA00022825"/>
    </source>
</evidence>
<dbReference type="NCBIfam" id="TIGR00225">
    <property type="entry name" value="prc"/>
    <property type="match status" value="1"/>
</dbReference>
<dbReference type="KEGG" id="sdn:Sden_3700"/>
<protein>
    <submittedName>
        <fullName evidence="8">C-terminal processing peptidase-3. Serine peptidase. MEROPS family S41A</fullName>
    </submittedName>
</protein>
<keyword evidence="4 5" id="KW-0720">Serine protease</keyword>
<dbReference type="Proteomes" id="UP000001982">
    <property type="component" value="Chromosome"/>
</dbReference>
<accession>Q12HV3</accession>
<dbReference type="MEROPS" id="S41.004"/>
<dbReference type="eggNOG" id="COG0793">
    <property type="taxonomic scope" value="Bacteria"/>
</dbReference>
<evidence type="ECO:0000256" key="6">
    <source>
        <dbReference type="SAM" id="SignalP"/>
    </source>
</evidence>
<dbReference type="PROSITE" id="PS50106">
    <property type="entry name" value="PDZ"/>
    <property type="match status" value="1"/>
</dbReference>
<keyword evidence="3 5" id="KW-0378">Hydrolase</keyword>
<dbReference type="GO" id="GO:0008236">
    <property type="term" value="F:serine-type peptidase activity"/>
    <property type="evidence" value="ECO:0007669"/>
    <property type="project" value="UniProtKB-KW"/>
</dbReference>
<gene>
    <name evidence="8" type="ordered locus">Sden_3700</name>
</gene>
<dbReference type="InterPro" id="IPR004447">
    <property type="entry name" value="Peptidase_S41A"/>
</dbReference>
<dbReference type="PANTHER" id="PTHR32060:SF30">
    <property type="entry name" value="CARBOXY-TERMINAL PROCESSING PROTEASE CTPA"/>
    <property type="match status" value="1"/>
</dbReference>
<evidence type="ECO:0000256" key="2">
    <source>
        <dbReference type="ARBA" id="ARBA00022670"/>
    </source>
</evidence>
<keyword evidence="9" id="KW-1185">Reference proteome</keyword>
<dbReference type="STRING" id="318161.Sden_3700"/>
<dbReference type="SUPFAM" id="SSF50156">
    <property type="entry name" value="PDZ domain-like"/>
    <property type="match status" value="1"/>
</dbReference>
<dbReference type="InterPro" id="IPR005151">
    <property type="entry name" value="Tail-specific_protease"/>
</dbReference>
<dbReference type="HOGENOM" id="CLU_017295_3_0_6"/>
<evidence type="ECO:0000256" key="3">
    <source>
        <dbReference type="ARBA" id="ARBA00022801"/>
    </source>
</evidence>
<dbReference type="SMART" id="SM00245">
    <property type="entry name" value="TSPc"/>
    <property type="match status" value="1"/>
</dbReference>
<organism evidence="8 9">
    <name type="scientific">Shewanella denitrificans (strain OS217 / ATCC BAA-1090 / DSM 15013)</name>
    <dbReference type="NCBI Taxonomy" id="318161"/>
    <lineage>
        <taxon>Bacteria</taxon>
        <taxon>Pseudomonadati</taxon>
        <taxon>Pseudomonadota</taxon>
        <taxon>Gammaproteobacteria</taxon>
        <taxon>Alteromonadales</taxon>
        <taxon>Shewanellaceae</taxon>
        <taxon>Shewanella</taxon>
    </lineage>
</organism>
<dbReference type="GO" id="GO:0004175">
    <property type="term" value="F:endopeptidase activity"/>
    <property type="evidence" value="ECO:0007669"/>
    <property type="project" value="TreeGrafter"/>
</dbReference>
<dbReference type="RefSeq" id="WP_011498111.1">
    <property type="nucleotide sequence ID" value="NC_007954.1"/>
</dbReference>
<name>Q12HV3_SHEDO</name>
<reference evidence="8 9" key="1">
    <citation type="submission" date="2006-03" db="EMBL/GenBank/DDBJ databases">
        <title>Complete sequence of Shewanella denitrificans OS217.</title>
        <authorList>
            <consortium name="US DOE Joint Genome Institute"/>
            <person name="Copeland A."/>
            <person name="Lucas S."/>
            <person name="Lapidus A."/>
            <person name="Barry K."/>
            <person name="Detter J.C."/>
            <person name="Glavina del Rio T."/>
            <person name="Hammon N."/>
            <person name="Israni S."/>
            <person name="Dalin E."/>
            <person name="Tice H."/>
            <person name="Pitluck S."/>
            <person name="Brettin T."/>
            <person name="Bruce D."/>
            <person name="Han C."/>
            <person name="Tapia R."/>
            <person name="Gilna P."/>
            <person name="Kiss H."/>
            <person name="Schmutz J."/>
            <person name="Larimer F."/>
            <person name="Land M."/>
            <person name="Hauser L."/>
            <person name="Kyrpides N."/>
            <person name="Lykidis A."/>
            <person name="Richardson P."/>
        </authorList>
    </citation>
    <scope>NUCLEOTIDE SEQUENCE [LARGE SCALE GENOMIC DNA]</scope>
    <source>
        <strain evidence="9">OS217 / ATCC BAA-1090 / DSM 15013</strain>
    </source>
</reference>
<dbReference type="GO" id="GO:0007165">
    <property type="term" value="P:signal transduction"/>
    <property type="evidence" value="ECO:0007669"/>
    <property type="project" value="TreeGrafter"/>
</dbReference>
<dbReference type="Gene3D" id="3.90.226.10">
    <property type="entry name" value="2-enoyl-CoA Hydratase, Chain A, domain 1"/>
    <property type="match status" value="1"/>
</dbReference>
<dbReference type="EMBL" id="CP000302">
    <property type="protein sequence ID" value="ABE56973.1"/>
    <property type="molecule type" value="Genomic_DNA"/>
</dbReference>
<feature type="chain" id="PRO_5004181375" evidence="6">
    <location>
        <begin position="30"/>
        <end position="401"/>
    </location>
</feature>
<evidence type="ECO:0000313" key="8">
    <source>
        <dbReference type="EMBL" id="ABE56973.1"/>
    </source>
</evidence>
<dbReference type="CDD" id="cd07560">
    <property type="entry name" value="Peptidase_S41_CPP"/>
    <property type="match status" value="1"/>
</dbReference>
<evidence type="ECO:0000256" key="1">
    <source>
        <dbReference type="ARBA" id="ARBA00009179"/>
    </source>
</evidence>
<evidence type="ECO:0000259" key="7">
    <source>
        <dbReference type="PROSITE" id="PS50106"/>
    </source>
</evidence>
<dbReference type="Pfam" id="PF03572">
    <property type="entry name" value="Peptidase_S41"/>
    <property type="match status" value="1"/>
</dbReference>
<dbReference type="GO" id="GO:0030288">
    <property type="term" value="C:outer membrane-bounded periplasmic space"/>
    <property type="evidence" value="ECO:0007669"/>
    <property type="project" value="TreeGrafter"/>
</dbReference>
<evidence type="ECO:0000256" key="5">
    <source>
        <dbReference type="RuleBase" id="RU004404"/>
    </source>
</evidence>
<dbReference type="SUPFAM" id="SSF52096">
    <property type="entry name" value="ClpP/crotonase"/>
    <property type="match status" value="1"/>
</dbReference>
<keyword evidence="2 5" id="KW-0645">Protease</keyword>
<feature type="signal peptide" evidence="6">
    <location>
        <begin position="1"/>
        <end position="29"/>
    </location>
</feature>
<dbReference type="PANTHER" id="PTHR32060">
    <property type="entry name" value="TAIL-SPECIFIC PROTEASE"/>
    <property type="match status" value="1"/>
</dbReference>
<dbReference type="InterPro" id="IPR001478">
    <property type="entry name" value="PDZ"/>
</dbReference>
<feature type="domain" description="PDZ" evidence="7">
    <location>
        <begin position="88"/>
        <end position="154"/>
    </location>
</feature>
<sequence length="401" mass="43880">MGQYFRYLLCFTLGALFALSVSLSSSEHAHNNTKDYDYPLLMDVIETIETYYVNPLPRQELVEAAIAGIFTHLDPYSGFLSRSDYQSLTDVNKGSYFGFGFEVATDDNKIVIISPFAGSPAANVGILAGDTIIKINGADIDANNLNQVLKDIKRHSQTNQSIKLTLLRTNQTQPIDVSLMPSLVQIEAINARLINDNIGYIHLTSFQEDTTTAIRQQAIAWQDQKLAGIILDVRNNPGGLLDQAINIADLFLEKGLIVSTRGRFFDANEEYYASSESIFSHVPMVVLINKGSASASEVLAAALQENNRATLMGEKSFGKGTIQSLIPMLNQGNAMKLTIAKYSTPKGNDIHTKGIEPDIKIEIAAVTASDSMPIIEKIATQPEVTLDNELNTAVAWITTNN</sequence>
<dbReference type="Gene3D" id="2.30.42.10">
    <property type="match status" value="1"/>
</dbReference>
<dbReference type="GO" id="GO:0006508">
    <property type="term" value="P:proteolysis"/>
    <property type="evidence" value="ECO:0007669"/>
    <property type="project" value="UniProtKB-KW"/>
</dbReference>
<comment type="similarity">
    <text evidence="1 5">Belongs to the peptidase S41A family.</text>
</comment>
<dbReference type="FunFam" id="3.90.226.10:FF:000029">
    <property type="entry name" value="Peptidase, S41 family"/>
    <property type="match status" value="1"/>
</dbReference>
<dbReference type="SMART" id="SM00228">
    <property type="entry name" value="PDZ"/>
    <property type="match status" value="1"/>
</dbReference>